<dbReference type="EMBL" id="CAJVPI010000113">
    <property type="protein sequence ID" value="CAG8482443.1"/>
    <property type="molecule type" value="Genomic_DNA"/>
</dbReference>
<dbReference type="AlphaFoldDB" id="A0A9N8WAF5"/>
<protein>
    <submittedName>
        <fullName evidence="1">6510_t:CDS:1</fullName>
    </submittedName>
</protein>
<comment type="caution">
    <text evidence="1">The sequence shown here is derived from an EMBL/GenBank/DDBJ whole genome shotgun (WGS) entry which is preliminary data.</text>
</comment>
<proteinExistence type="predicted"/>
<reference evidence="1" key="1">
    <citation type="submission" date="2021-06" db="EMBL/GenBank/DDBJ databases">
        <authorList>
            <person name="Kallberg Y."/>
            <person name="Tangrot J."/>
            <person name="Rosling A."/>
        </authorList>
    </citation>
    <scope>NUCLEOTIDE SEQUENCE</scope>
    <source>
        <strain evidence="1">BR232B</strain>
    </source>
</reference>
<evidence type="ECO:0000313" key="1">
    <source>
        <dbReference type="EMBL" id="CAG8482443.1"/>
    </source>
</evidence>
<keyword evidence="2" id="KW-1185">Reference proteome</keyword>
<accession>A0A9N8WAF5</accession>
<evidence type="ECO:0000313" key="2">
    <source>
        <dbReference type="Proteomes" id="UP000789739"/>
    </source>
</evidence>
<sequence>MKPILTRAEAQSVLGFANLYNNNWRLIADEIYKRIGVRKTPRMWKGMYVQTRKV</sequence>
<organism evidence="1 2">
    <name type="scientific">Paraglomus brasilianum</name>
    <dbReference type="NCBI Taxonomy" id="144538"/>
    <lineage>
        <taxon>Eukaryota</taxon>
        <taxon>Fungi</taxon>
        <taxon>Fungi incertae sedis</taxon>
        <taxon>Mucoromycota</taxon>
        <taxon>Glomeromycotina</taxon>
        <taxon>Glomeromycetes</taxon>
        <taxon>Paraglomerales</taxon>
        <taxon>Paraglomeraceae</taxon>
        <taxon>Paraglomus</taxon>
    </lineage>
</organism>
<dbReference type="Proteomes" id="UP000789739">
    <property type="component" value="Unassembled WGS sequence"/>
</dbReference>
<name>A0A9N8WAF5_9GLOM</name>
<gene>
    <name evidence="1" type="ORF">PBRASI_LOCUS1659</name>
</gene>